<dbReference type="NCBIfam" id="TIGR00059">
    <property type="entry name" value="L17"/>
    <property type="match status" value="1"/>
</dbReference>
<dbReference type="Proteomes" id="UP000824107">
    <property type="component" value="Unassembled WGS sequence"/>
</dbReference>
<dbReference type="HAMAP" id="MF_01368">
    <property type="entry name" value="Ribosomal_bL17"/>
    <property type="match status" value="1"/>
</dbReference>
<accession>A0A9D1M5Z1</accession>
<evidence type="ECO:0000256" key="3">
    <source>
        <dbReference type="ARBA" id="ARBA00023274"/>
    </source>
</evidence>
<evidence type="ECO:0000256" key="4">
    <source>
        <dbReference type="HAMAP-Rule" id="MF_01368"/>
    </source>
</evidence>
<evidence type="ECO:0000313" key="6">
    <source>
        <dbReference type="EMBL" id="HIU54138.1"/>
    </source>
</evidence>
<organism evidence="6 7">
    <name type="scientific">Candidatus Scatocola faecipullorum</name>
    <dbReference type="NCBI Taxonomy" id="2840917"/>
    <lineage>
        <taxon>Bacteria</taxon>
        <taxon>Pseudomonadati</taxon>
        <taxon>Pseudomonadota</taxon>
        <taxon>Alphaproteobacteria</taxon>
        <taxon>Rhodospirillales</taxon>
        <taxon>Rhodospirillaceae</taxon>
        <taxon>Rhodospirillaceae incertae sedis</taxon>
        <taxon>Candidatus Scatocola</taxon>
    </lineage>
</organism>
<dbReference type="GO" id="GO:0006412">
    <property type="term" value="P:translation"/>
    <property type="evidence" value="ECO:0007669"/>
    <property type="project" value="UniProtKB-UniRule"/>
</dbReference>
<keyword evidence="2 4" id="KW-0689">Ribosomal protein</keyword>
<dbReference type="AlphaFoldDB" id="A0A9D1M5Z1"/>
<gene>
    <name evidence="4 6" type="primary">rplQ</name>
    <name evidence="6" type="ORF">IAD20_08685</name>
</gene>
<dbReference type="PANTHER" id="PTHR14413:SF16">
    <property type="entry name" value="LARGE RIBOSOMAL SUBUNIT PROTEIN BL17M"/>
    <property type="match status" value="1"/>
</dbReference>
<evidence type="ECO:0000256" key="5">
    <source>
        <dbReference type="RuleBase" id="RU000660"/>
    </source>
</evidence>
<evidence type="ECO:0000256" key="2">
    <source>
        <dbReference type="ARBA" id="ARBA00022980"/>
    </source>
</evidence>
<dbReference type="InterPro" id="IPR036373">
    <property type="entry name" value="Ribosomal_bL17_sf"/>
</dbReference>
<evidence type="ECO:0000256" key="1">
    <source>
        <dbReference type="ARBA" id="ARBA00008777"/>
    </source>
</evidence>
<dbReference type="EMBL" id="DVNC01000059">
    <property type="protein sequence ID" value="HIU54138.1"/>
    <property type="molecule type" value="Genomic_DNA"/>
</dbReference>
<reference evidence="6" key="1">
    <citation type="submission" date="2020-10" db="EMBL/GenBank/DDBJ databases">
        <authorList>
            <person name="Gilroy R."/>
        </authorList>
    </citation>
    <scope>NUCLEOTIDE SEQUENCE</scope>
    <source>
        <strain evidence="6">ChiW3-316</strain>
    </source>
</reference>
<comment type="subunit">
    <text evidence="4">Part of the 50S ribosomal subunit. Contacts protein L32.</text>
</comment>
<proteinExistence type="inferred from homology"/>
<dbReference type="PANTHER" id="PTHR14413">
    <property type="entry name" value="RIBOSOMAL PROTEIN L17"/>
    <property type="match status" value="1"/>
</dbReference>
<evidence type="ECO:0000313" key="7">
    <source>
        <dbReference type="Proteomes" id="UP000824107"/>
    </source>
</evidence>
<dbReference type="FunFam" id="3.90.1030.10:FF:000001">
    <property type="entry name" value="50S ribosomal protein L17"/>
    <property type="match status" value="1"/>
</dbReference>
<dbReference type="Pfam" id="PF01196">
    <property type="entry name" value="Ribosomal_L17"/>
    <property type="match status" value="1"/>
</dbReference>
<dbReference type="GO" id="GO:0003735">
    <property type="term" value="F:structural constituent of ribosome"/>
    <property type="evidence" value="ECO:0007669"/>
    <property type="project" value="InterPro"/>
</dbReference>
<dbReference type="SUPFAM" id="SSF64263">
    <property type="entry name" value="Prokaryotic ribosomal protein L17"/>
    <property type="match status" value="1"/>
</dbReference>
<dbReference type="InterPro" id="IPR000456">
    <property type="entry name" value="Ribosomal_bL17"/>
</dbReference>
<name>A0A9D1M5Z1_9PROT</name>
<protein>
    <recommendedName>
        <fullName evidence="4">Large ribosomal subunit protein bL17</fullName>
    </recommendedName>
</protein>
<dbReference type="Gene3D" id="3.90.1030.10">
    <property type="entry name" value="Ribosomal protein L17"/>
    <property type="match status" value="1"/>
</dbReference>
<comment type="similarity">
    <text evidence="1 4 5">Belongs to the bacterial ribosomal protein bL17 family.</text>
</comment>
<keyword evidence="3 4" id="KW-0687">Ribonucleoprotein</keyword>
<comment type="caution">
    <text evidence="6">The sequence shown here is derived from an EMBL/GenBank/DDBJ whole genome shotgun (WGS) entry which is preliminary data.</text>
</comment>
<dbReference type="GO" id="GO:0022625">
    <property type="term" value="C:cytosolic large ribosomal subunit"/>
    <property type="evidence" value="ECO:0007669"/>
    <property type="project" value="TreeGrafter"/>
</dbReference>
<sequence>MRHGVKHRKLNMPRSQRRALFSNLTNALLTHEQINITLPRAKELRTFADNMITYAKKGDLNSRRLALAFLRDETVVSKLFSTLAERYKSRNGGYTRVLKAGIRYGDAAPMAIVELVDRDVNAKGAADKARVAAEKAAAEAAEKEAAAN</sequence>
<reference evidence="6" key="2">
    <citation type="journal article" date="2021" name="PeerJ">
        <title>Extensive microbial diversity within the chicken gut microbiome revealed by metagenomics and culture.</title>
        <authorList>
            <person name="Gilroy R."/>
            <person name="Ravi A."/>
            <person name="Getino M."/>
            <person name="Pursley I."/>
            <person name="Horton D.L."/>
            <person name="Alikhan N.F."/>
            <person name="Baker D."/>
            <person name="Gharbi K."/>
            <person name="Hall N."/>
            <person name="Watson M."/>
            <person name="Adriaenssens E.M."/>
            <person name="Foster-Nyarko E."/>
            <person name="Jarju S."/>
            <person name="Secka A."/>
            <person name="Antonio M."/>
            <person name="Oren A."/>
            <person name="Chaudhuri R.R."/>
            <person name="La Ragione R."/>
            <person name="Hildebrand F."/>
            <person name="Pallen M.J."/>
        </authorList>
    </citation>
    <scope>NUCLEOTIDE SEQUENCE</scope>
    <source>
        <strain evidence="6">ChiW3-316</strain>
    </source>
</reference>